<dbReference type="InterPro" id="IPR051450">
    <property type="entry name" value="Gfo/Idh/MocA_Oxidoreductases"/>
</dbReference>
<dbReference type="EMBL" id="CP048620">
    <property type="protein sequence ID" value="QPJ65345.1"/>
    <property type="molecule type" value="Genomic_DNA"/>
</dbReference>
<dbReference type="SUPFAM" id="SSF55347">
    <property type="entry name" value="Glyceraldehyde-3-phosphate dehydrogenase-like, C-terminal domain"/>
    <property type="match status" value="1"/>
</dbReference>
<dbReference type="PANTHER" id="PTHR43377:SF6">
    <property type="entry name" value="GFO_IDH_MOCA-LIKE OXIDOREDUCTASE N-TERMINAL DOMAIN-CONTAINING PROTEIN"/>
    <property type="match status" value="1"/>
</dbReference>
<evidence type="ECO:0000313" key="6">
    <source>
        <dbReference type="EMBL" id="QPJ65345.1"/>
    </source>
</evidence>
<evidence type="ECO:0000259" key="5">
    <source>
        <dbReference type="Pfam" id="PF22725"/>
    </source>
</evidence>
<feature type="domain" description="GFO/IDH/MocA-like oxidoreductase" evidence="5">
    <location>
        <begin position="129"/>
        <end position="236"/>
    </location>
</feature>
<dbReference type="CDD" id="cd03358">
    <property type="entry name" value="LbH_WxcM_N_like"/>
    <property type="match status" value="1"/>
</dbReference>
<proteinExistence type="predicted"/>
<dbReference type="KEGG" id="nva:G3M78_08055"/>
<dbReference type="InterPro" id="IPR011004">
    <property type="entry name" value="Trimer_LpxA-like_sf"/>
</dbReference>
<dbReference type="PROSITE" id="PS00101">
    <property type="entry name" value="HEXAPEP_TRANSFERASES"/>
    <property type="match status" value="1"/>
</dbReference>
<dbReference type="Gene3D" id="2.160.10.10">
    <property type="entry name" value="Hexapeptide repeat proteins"/>
    <property type="match status" value="1"/>
</dbReference>
<dbReference type="InterPro" id="IPR000683">
    <property type="entry name" value="Gfo/Idh/MocA-like_OxRdtase_N"/>
</dbReference>
<evidence type="ECO:0000256" key="2">
    <source>
        <dbReference type="ARBA" id="ARBA00022737"/>
    </source>
</evidence>
<dbReference type="InterPro" id="IPR001451">
    <property type="entry name" value="Hexapep"/>
</dbReference>
<feature type="domain" description="Gfo/Idh/MocA-like oxidoreductase N-terminal" evidence="4">
    <location>
        <begin position="6"/>
        <end position="120"/>
    </location>
</feature>
<evidence type="ECO:0000313" key="7">
    <source>
        <dbReference type="Proteomes" id="UP000594464"/>
    </source>
</evidence>
<reference evidence="7" key="1">
    <citation type="submission" date="2020-02" db="EMBL/GenBank/DDBJ databases">
        <title>Genomic and physiological characterization of two novel Nitrospinaceae genera.</title>
        <authorList>
            <person name="Mueller A.J."/>
            <person name="Jung M.-Y."/>
            <person name="Strachan C.R."/>
            <person name="Herbold C.W."/>
            <person name="Kirkegaard R.H."/>
            <person name="Daims H."/>
        </authorList>
    </citation>
    <scope>NUCLEOTIDE SEQUENCE [LARGE SCALE GENOMIC DNA]</scope>
</reference>
<gene>
    <name evidence="6" type="ORF">G3M78_08055</name>
</gene>
<dbReference type="AlphaFoldDB" id="A0A7T0G3F0"/>
<dbReference type="GO" id="GO:0000166">
    <property type="term" value="F:nucleotide binding"/>
    <property type="evidence" value="ECO:0007669"/>
    <property type="project" value="InterPro"/>
</dbReference>
<evidence type="ECO:0000256" key="3">
    <source>
        <dbReference type="ARBA" id="ARBA00023315"/>
    </source>
</evidence>
<evidence type="ECO:0000256" key="1">
    <source>
        <dbReference type="ARBA" id="ARBA00022679"/>
    </source>
</evidence>
<dbReference type="GO" id="GO:0016746">
    <property type="term" value="F:acyltransferase activity"/>
    <property type="evidence" value="ECO:0007669"/>
    <property type="project" value="UniProtKB-KW"/>
</dbReference>
<organism evidence="6 7">
    <name type="scientific">Candidatus Nitrohelix vancouverensis</name>
    <dbReference type="NCBI Taxonomy" id="2705534"/>
    <lineage>
        <taxon>Bacteria</taxon>
        <taxon>Pseudomonadati</taxon>
        <taxon>Nitrospinota/Tectimicrobiota group</taxon>
        <taxon>Nitrospinota</taxon>
        <taxon>Nitrospinia</taxon>
        <taxon>Nitrospinales</taxon>
        <taxon>Nitrospinaceae</taxon>
        <taxon>Candidatus Nitrohelix</taxon>
    </lineage>
</organism>
<dbReference type="Pfam" id="PF22725">
    <property type="entry name" value="GFO_IDH_MocA_C3"/>
    <property type="match status" value="1"/>
</dbReference>
<keyword evidence="1" id="KW-0808">Transferase</keyword>
<dbReference type="SUPFAM" id="SSF51161">
    <property type="entry name" value="Trimeric LpxA-like enzymes"/>
    <property type="match status" value="1"/>
</dbReference>
<dbReference type="InterPro" id="IPR018357">
    <property type="entry name" value="Hexapep_transf_CS"/>
</dbReference>
<evidence type="ECO:0000259" key="4">
    <source>
        <dbReference type="Pfam" id="PF01408"/>
    </source>
</evidence>
<protein>
    <submittedName>
        <fullName evidence="6">Gfo/Idh/MocA family oxidoreductase</fullName>
    </submittedName>
</protein>
<dbReference type="SUPFAM" id="SSF51735">
    <property type="entry name" value="NAD(P)-binding Rossmann-fold domains"/>
    <property type="match status" value="1"/>
</dbReference>
<dbReference type="Proteomes" id="UP000594464">
    <property type="component" value="Chromosome"/>
</dbReference>
<dbReference type="InterPro" id="IPR055170">
    <property type="entry name" value="GFO_IDH_MocA-like_dom"/>
</dbReference>
<name>A0A7T0G3F0_9BACT</name>
<dbReference type="InterPro" id="IPR036291">
    <property type="entry name" value="NAD(P)-bd_dom_sf"/>
</dbReference>
<keyword evidence="2" id="KW-0677">Repeat</keyword>
<dbReference type="Pfam" id="PF00132">
    <property type="entry name" value="Hexapep"/>
    <property type="match status" value="2"/>
</dbReference>
<dbReference type="Gene3D" id="3.30.360.10">
    <property type="entry name" value="Dihydrodipicolinate Reductase, domain 2"/>
    <property type="match status" value="1"/>
</dbReference>
<keyword evidence="3" id="KW-0012">Acyltransferase</keyword>
<dbReference type="Gene3D" id="3.40.50.720">
    <property type="entry name" value="NAD(P)-binding Rossmann-like Domain"/>
    <property type="match status" value="1"/>
</dbReference>
<sequence length="513" mass="56236">MNETVNLALVGAGYWGKNLARNFSTLGVLRLVCDPSEAARNDALSKGIETTESFASVLSRDDIHAIVIATPAVMHHSMVRDALLAGKHVFVEKPLALNAEEGEELARLATERQRVLFVGHILHYHPAILRLKTMVANGELGKLQYIYSNRLNLGKIRREENILWSFAPHDISLILSLVNEEPESVQAMGSNILHPEIADATLTHLRFASGVAAHIFVSWLNPFKEQKLVVTGDQQMAVFDDTAALENKLVVYPHQIHWKAGTPISEKKEGRAIDLTSQWEEPLLAECRAFLDAITHGKTFYTDGAEGVKTLRVLERAQNSLTAPPSIPKPQEKNYFLHETSSVEEDCSIGERTKIWRFSHILSGVSIGEACNIGQNVVIGPNVSIGNNVKIQNNVSLYEGVTLEDDVFCGPSCVFTNVINPRSAIPRKDQFQETRVMKGATIGANATIRCGITIGSNAFIGMGAVVLEDVPDQALVYGNPGKIQGWVCQCGCTLDASHFCASCNKQARLPQIN</sequence>
<dbReference type="PANTHER" id="PTHR43377">
    <property type="entry name" value="BILIVERDIN REDUCTASE A"/>
    <property type="match status" value="1"/>
</dbReference>
<dbReference type="Pfam" id="PF01408">
    <property type="entry name" value="GFO_IDH_MocA"/>
    <property type="match status" value="1"/>
</dbReference>
<accession>A0A7T0G3F0</accession>